<feature type="non-terminal residue" evidence="1">
    <location>
        <position position="1"/>
    </location>
</feature>
<organism evidence="1 2">
    <name type="scientific">Sphaerobolus stellatus (strain SS14)</name>
    <dbReference type="NCBI Taxonomy" id="990650"/>
    <lineage>
        <taxon>Eukaryota</taxon>
        <taxon>Fungi</taxon>
        <taxon>Dikarya</taxon>
        <taxon>Basidiomycota</taxon>
        <taxon>Agaricomycotina</taxon>
        <taxon>Agaricomycetes</taxon>
        <taxon>Phallomycetidae</taxon>
        <taxon>Geastrales</taxon>
        <taxon>Sphaerobolaceae</taxon>
        <taxon>Sphaerobolus</taxon>
    </lineage>
</organism>
<dbReference type="AlphaFoldDB" id="A0A0C9UTA6"/>
<protein>
    <submittedName>
        <fullName evidence="1">Uncharacterized protein</fullName>
    </submittedName>
</protein>
<reference evidence="1 2" key="1">
    <citation type="submission" date="2014-06" db="EMBL/GenBank/DDBJ databases">
        <title>Evolutionary Origins and Diversification of the Mycorrhizal Mutualists.</title>
        <authorList>
            <consortium name="DOE Joint Genome Institute"/>
            <consortium name="Mycorrhizal Genomics Consortium"/>
            <person name="Kohler A."/>
            <person name="Kuo A."/>
            <person name="Nagy L.G."/>
            <person name="Floudas D."/>
            <person name="Copeland A."/>
            <person name="Barry K.W."/>
            <person name="Cichocki N."/>
            <person name="Veneault-Fourrey C."/>
            <person name="LaButti K."/>
            <person name="Lindquist E.A."/>
            <person name="Lipzen A."/>
            <person name="Lundell T."/>
            <person name="Morin E."/>
            <person name="Murat C."/>
            <person name="Riley R."/>
            <person name="Ohm R."/>
            <person name="Sun H."/>
            <person name="Tunlid A."/>
            <person name="Henrissat B."/>
            <person name="Grigoriev I.V."/>
            <person name="Hibbett D.S."/>
            <person name="Martin F."/>
        </authorList>
    </citation>
    <scope>NUCLEOTIDE SEQUENCE [LARGE SCALE GENOMIC DNA]</scope>
    <source>
        <strain evidence="1 2">SS14</strain>
    </source>
</reference>
<proteinExistence type="predicted"/>
<dbReference type="HOGENOM" id="CLU_036313_0_0_1"/>
<evidence type="ECO:0000313" key="1">
    <source>
        <dbReference type="EMBL" id="KIJ32452.1"/>
    </source>
</evidence>
<dbReference type="OrthoDB" id="3052647at2759"/>
<accession>A0A0C9UTA6</accession>
<dbReference type="EMBL" id="KN837227">
    <property type="protein sequence ID" value="KIJ32452.1"/>
    <property type="molecule type" value="Genomic_DNA"/>
</dbReference>
<gene>
    <name evidence="1" type="ORF">M422DRAFT_184512</name>
</gene>
<sequence>MSNPRRIMVDDTDSDIRYTGSWVLDQTGDLNSRGNFGPVYRNSVHSANTDASFSYSFNGTSIGIWGSNNIANNSGVITPSWACYIDNIKMPDRDPFQFFENNWLLCTQDNLVDGPHELTVNVSTTGQQFYFDYIGYFPSSTVSLSSKTLNVDHLDPAIQYGAGWQALGSTADMTSVAGTELTFEFIGTSLSWLGLTTPDFSRNASNAIFSVDGGSPATFQLHGLSPGSNTAGYNEVFFTTPNLTMGKHTLKVVHLGSGAQTPLTLTNMILVNGTFPSTPSNTQTTQ</sequence>
<dbReference type="Proteomes" id="UP000054279">
    <property type="component" value="Unassembled WGS sequence"/>
</dbReference>
<name>A0A0C9UTA6_SPHS4</name>
<evidence type="ECO:0000313" key="2">
    <source>
        <dbReference type="Proteomes" id="UP000054279"/>
    </source>
</evidence>
<dbReference type="Gene3D" id="2.60.120.260">
    <property type="entry name" value="Galactose-binding domain-like"/>
    <property type="match status" value="2"/>
</dbReference>
<keyword evidence="2" id="KW-1185">Reference proteome</keyword>